<reference evidence="2" key="1">
    <citation type="submission" date="2017-02" db="EMBL/GenBank/DDBJ databases">
        <authorList>
            <person name="Varghese N."/>
            <person name="Submissions S."/>
        </authorList>
    </citation>
    <scope>NUCLEOTIDE SEQUENCE [LARGE SCALE GENOMIC DNA]</scope>
    <source>
        <strain evidence="2">DSM 22224</strain>
    </source>
</reference>
<protein>
    <submittedName>
        <fullName evidence="1">Uncharacterized protein</fullName>
    </submittedName>
</protein>
<name>A0A1T4TL02_9BACT</name>
<dbReference type="STRING" id="634771.SAMN04488128_105361"/>
<proteinExistence type="predicted"/>
<sequence length="97" mass="11327">MKKYPNNFRRNVVNGGVRYTIALPRQVLKPFHHMVPETSFSYLLYRQTAGNHLPLLPETVMLSGTISLHIFILYRRMLVHIPRMLNAVDSAVFFSHF</sequence>
<dbReference type="AlphaFoldDB" id="A0A1T4TL02"/>
<evidence type="ECO:0000313" key="2">
    <source>
        <dbReference type="Proteomes" id="UP000190367"/>
    </source>
</evidence>
<dbReference type="Proteomes" id="UP000190367">
    <property type="component" value="Unassembled WGS sequence"/>
</dbReference>
<accession>A0A1T4TL02</accession>
<dbReference type="EMBL" id="FUWZ01000005">
    <property type="protein sequence ID" value="SKA41193.1"/>
    <property type="molecule type" value="Genomic_DNA"/>
</dbReference>
<evidence type="ECO:0000313" key="1">
    <source>
        <dbReference type="EMBL" id="SKA41193.1"/>
    </source>
</evidence>
<keyword evidence="2" id="KW-1185">Reference proteome</keyword>
<organism evidence="1 2">
    <name type="scientific">Chitinophaga eiseniae</name>
    <dbReference type="NCBI Taxonomy" id="634771"/>
    <lineage>
        <taxon>Bacteria</taxon>
        <taxon>Pseudomonadati</taxon>
        <taxon>Bacteroidota</taxon>
        <taxon>Chitinophagia</taxon>
        <taxon>Chitinophagales</taxon>
        <taxon>Chitinophagaceae</taxon>
        <taxon>Chitinophaga</taxon>
    </lineage>
</organism>
<gene>
    <name evidence="1" type="ORF">SAMN04488128_105361</name>
</gene>